<geneLocation type="plasmid" evidence="2 3">
    <name>pTGL1</name>
</geneLocation>
<feature type="transmembrane region" description="Helical" evidence="1">
    <location>
        <begin position="142"/>
        <end position="162"/>
    </location>
</feature>
<dbReference type="AlphaFoldDB" id="A0A0H3KRW9"/>
<keyword evidence="1" id="KW-0812">Transmembrane</keyword>
<sequence>MRKARCFVTPSAIVPSPFAKVAHSSVLYSTHLCAAMLYLLPPIAGAALLLKFARSGALFAALCLPATIAHELLHFVVGHLVWARPTRLSIFPHRSPNGVYVYGMVAFENVRWWNAAPAALAPLLSLPIAAASALWRTRTLATLEASDIAIWFGLAQLLVGAWPSPTDLRLAGRSWPLLAIVGISASAYFALH</sequence>
<feature type="transmembrane region" description="Helical" evidence="1">
    <location>
        <begin position="174"/>
        <end position="191"/>
    </location>
</feature>
<dbReference type="HOGENOM" id="CLU_1412834_0_0_4"/>
<dbReference type="Proteomes" id="UP000008815">
    <property type="component" value="Plasmid pTGL1"/>
</dbReference>
<dbReference type="EMBL" id="AP009388">
    <property type="protein sequence ID" value="BAG47972.1"/>
    <property type="molecule type" value="Genomic_DNA"/>
</dbReference>
<proteinExistence type="predicted"/>
<accession>A0A0H3KRW9</accession>
<organism evidence="2 3">
    <name type="scientific">Burkholderia multivorans (strain ATCC 17616 / 249)</name>
    <dbReference type="NCBI Taxonomy" id="395019"/>
    <lineage>
        <taxon>Bacteria</taxon>
        <taxon>Pseudomonadati</taxon>
        <taxon>Pseudomonadota</taxon>
        <taxon>Betaproteobacteria</taxon>
        <taxon>Burkholderiales</taxon>
        <taxon>Burkholderiaceae</taxon>
        <taxon>Burkholderia</taxon>
        <taxon>Burkholderia cepacia complex</taxon>
    </lineage>
</organism>
<keyword evidence="1" id="KW-0472">Membrane</keyword>
<evidence type="ECO:0000313" key="2">
    <source>
        <dbReference type="EMBL" id="BAG47972.1"/>
    </source>
</evidence>
<evidence type="ECO:0000313" key="3">
    <source>
        <dbReference type="Proteomes" id="UP000008815"/>
    </source>
</evidence>
<feature type="transmembrane region" description="Helical" evidence="1">
    <location>
        <begin position="29"/>
        <end position="50"/>
    </location>
</feature>
<keyword evidence="3" id="KW-1185">Reference proteome</keyword>
<name>A0A0H3KRW9_BURM1</name>
<evidence type="ECO:0000256" key="1">
    <source>
        <dbReference type="SAM" id="Phobius"/>
    </source>
</evidence>
<protein>
    <submittedName>
        <fullName evidence="2">Uncharacterized protein</fullName>
    </submittedName>
</protein>
<feature type="transmembrane region" description="Helical" evidence="1">
    <location>
        <begin position="57"/>
        <end position="82"/>
    </location>
</feature>
<keyword evidence="1" id="KW-1133">Transmembrane helix</keyword>
<feature type="transmembrane region" description="Helical" evidence="1">
    <location>
        <begin position="112"/>
        <end position="135"/>
    </location>
</feature>
<keyword evidence="2" id="KW-0614">Plasmid</keyword>
<dbReference type="KEGG" id="bmj:BMULJ_06179"/>
<gene>
    <name evidence="2" type="ordered locus">BMULJ_06179</name>
</gene>
<reference evidence="2 3" key="1">
    <citation type="submission" date="2007-04" db="EMBL/GenBank/DDBJ databases">
        <title>Complete genome sequence of Burkholderia multivorans ATCC 17616.</title>
        <authorList>
            <person name="Ohtsubo Y."/>
            <person name="Yamashita A."/>
            <person name="Kurokawa K."/>
            <person name="Takami H."/>
            <person name="Yuhara S."/>
            <person name="Nishiyama E."/>
            <person name="Endo R."/>
            <person name="Miyazaki R."/>
            <person name="Ono A."/>
            <person name="Yano K."/>
            <person name="Ito M."/>
            <person name="Sota M."/>
            <person name="Yuji N."/>
            <person name="Hattori M."/>
            <person name="Tsuda M."/>
        </authorList>
    </citation>
    <scope>NUCLEOTIDE SEQUENCE [LARGE SCALE GENOMIC DNA]</scope>
    <source>
        <strain evidence="3">ATCC 17616 / 249</strain>
        <plasmid evidence="3">Plasmid pTGL1</plasmid>
    </source>
</reference>